<dbReference type="Proteomes" id="UP000316142">
    <property type="component" value="Unassembled WGS sequence"/>
</dbReference>
<evidence type="ECO:0000313" key="2">
    <source>
        <dbReference type="Proteomes" id="UP000316142"/>
    </source>
</evidence>
<sequence>MHFLLEKSAGRHLFYSAMVILPENNTGYKNSNGAMLTLLRFRSPLWRAMKIQAKRVAQGYPQAEIGFNICQ</sequence>
<keyword evidence="2" id="KW-1185">Reference proteome</keyword>
<protein>
    <submittedName>
        <fullName evidence="1">Uncharacterized protein</fullName>
    </submittedName>
</protein>
<accession>A0ABY2Z655</accession>
<gene>
    <name evidence="1" type="ORF">FJW00_14060</name>
</gene>
<proteinExistence type="predicted"/>
<dbReference type="EMBL" id="VHIZ01000050">
    <property type="protein sequence ID" value="TPV24638.1"/>
    <property type="molecule type" value="Genomic_DNA"/>
</dbReference>
<reference evidence="1 2" key="1">
    <citation type="submission" date="2019-06" db="EMBL/GenBank/DDBJ databases">
        <title>Taxogenomics and systematics of the genus Pantoea.</title>
        <authorList>
            <person name="Tambong J.T."/>
        </authorList>
    </citation>
    <scope>NUCLEOTIDE SEQUENCE [LARGE SCALE GENOMIC DNA]</scope>
    <source>
        <strain evidence="1 2">LMG 2558</strain>
    </source>
</reference>
<name>A0ABY2Z655_9GAMM</name>
<evidence type="ECO:0000313" key="1">
    <source>
        <dbReference type="EMBL" id="TPV24638.1"/>
    </source>
</evidence>
<comment type="caution">
    <text evidence="1">The sequence shown here is derived from an EMBL/GenBank/DDBJ whole genome shotgun (WGS) entry which is preliminary data.</text>
</comment>
<organism evidence="1 2">
    <name type="scientific">Pantoea anthophila</name>
    <dbReference type="NCBI Taxonomy" id="470931"/>
    <lineage>
        <taxon>Bacteria</taxon>
        <taxon>Pseudomonadati</taxon>
        <taxon>Pseudomonadota</taxon>
        <taxon>Gammaproteobacteria</taxon>
        <taxon>Enterobacterales</taxon>
        <taxon>Erwiniaceae</taxon>
        <taxon>Pantoea</taxon>
    </lineage>
</organism>